<reference evidence="1 2" key="1">
    <citation type="submission" date="2018-02" db="EMBL/GenBank/DDBJ databases">
        <title>Complete genome of Nitrosopumilus ureaphilus PS0.</title>
        <authorList>
            <person name="Qin W."/>
            <person name="Zheng Y."/>
            <person name="Stahl D.A."/>
        </authorList>
    </citation>
    <scope>NUCLEOTIDE SEQUENCE [LARGE SCALE GENOMIC DNA]</scope>
    <source>
        <strain evidence="1 2">PS0</strain>
    </source>
</reference>
<protein>
    <recommendedName>
        <fullName evidence="3">Thiol-disulfide oxidoreductase</fullName>
    </recommendedName>
</protein>
<name>A0A7D5R6D0_9ARCH</name>
<evidence type="ECO:0000313" key="1">
    <source>
        <dbReference type="EMBL" id="QLH05979.1"/>
    </source>
</evidence>
<proteinExistence type="predicted"/>
<dbReference type="AlphaFoldDB" id="A0A7D5R6D0"/>
<keyword evidence="2" id="KW-1185">Reference proteome</keyword>
<dbReference type="OrthoDB" id="6714at2157"/>
<gene>
    <name evidence="1" type="ORF">C5F50_01975</name>
</gene>
<accession>A0A7D5R6D0</accession>
<evidence type="ECO:0000313" key="2">
    <source>
        <dbReference type="Proteomes" id="UP000509478"/>
    </source>
</evidence>
<dbReference type="Proteomes" id="UP000509478">
    <property type="component" value="Chromosome"/>
</dbReference>
<dbReference type="EMBL" id="CP026995">
    <property type="protein sequence ID" value="QLH05979.1"/>
    <property type="molecule type" value="Genomic_DNA"/>
</dbReference>
<dbReference type="KEGG" id="nue:C5F50_01975"/>
<dbReference type="GeneID" id="56066790"/>
<sequence>MEIKENTPIVVFDNQCYLCVKFAKVVEFFARGKITMIGHYSDFGKKIRDDILDESALDMFWFIDEKRAYGGRAALVPLFKSFFSKRTKKFISSKIDDNCGQDCKTVKAVFLRSSSLLTNSKKIDF</sequence>
<dbReference type="RefSeq" id="WP_179372040.1">
    <property type="nucleotide sequence ID" value="NZ_CP026995.1"/>
</dbReference>
<evidence type="ECO:0008006" key="3">
    <source>
        <dbReference type="Google" id="ProtNLM"/>
    </source>
</evidence>
<organism evidence="1 2">
    <name type="scientific">Nitrosopumilus ureiphilus</name>
    <dbReference type="NCBI Taxonomy" id="1470067"/>
    <lineage>
        <taxon>Archaea</taxon>
        <taxon>Nitrososphaerota</taxon>
        <taxon>Nitrososphaeria</taxon>
        <taxon>Nitrosopumilales</taxon>
        <taxon>Nitrosopumilaceae</taxon>
        <taxon>Nitrosopumilus</taxon>
    </lineage>
</organism>